<keyword evidence="6" id="KW-0479">Metal-binding</keyword>
<keyword evidence="9" id="KW-0535">Nitrogen fixation</keyword>
<keyword evidence="7" id="KW-0408">Iron</keyword>
<comment type="caution">
    <text evidence="12">The sequence shown here is derived from an EMBL/GenBank/DDBJ whole genome shotgun (WGS) entry which is preliminary data.</text>
</comment>
<keyword evidence="8" id="KW-0411">Iron-sulfur</keyword>
<organism evidence="12 13">
    <name type="scientific">Methanogenium marinum</name>
    <dbReference type="NCBI Taxonomy" id="348610"/>
    <lineage>
        <taxon>Archaea</taxon>
        <taxon>Methanobacteriati</taxon>
        <taxon>Methanobacteriota</taxon>
        <taxon>Stenosarchaea group</taxon>
        <taxon>Methanomicrobia</taxon>
        <taxon>Methanomicrobiales</taxon>
        <taxon>Methanomicrobiaceae</taxon>
        <taxon>Methanogenium</taxon>
    </lineage>
</organism>
<sequence>MTSGEYPTATVNGKEIPYDPSALRKIREHPCYSENASHKFGRMHLAVAPDCNIQCNYCIRDFDCVNENRPGVCSSVLSPEEAIVLVREVMSKDSYVKVIGSDIFPISHPSGTIVKSKDSYIKVIGIAGPGDPLANDVTFETLRMLKEEFPVPLKCLSTNGLMLPEYIDLLDEYGVSNITVTCNAIDPAIGEKIYSYVEWEGEKLHGRKAAERLLAQQMKGIEMAVEHKMAVKINTVLIPGINDHHVVDVAKKMGEMGVYTFNIIPVIPLYKFADIIPPTLSDKKAMHDACAPFVRQMRHCERCRADAIGKLGKDVQEEIYRNRGSL</sequence>
<evidence type="ECO:0000256" key="7">
    <source>
        <dbReference type="ARBA" id="ARBA00023004"/>
    </source>
</evidence>
<dbReference type="Proteomes" id="UP001143747">
    <property type="component" value="Unassembled WGS sequence"/>
</dbReference>
<evidence type="ECO:0000256" key="9">
    <source>
        <dbReference type="ARBA" id="ARBA00023231"/>
    </source>
</evidence>
<evidence type="ECO:0000313" key="12">
    <source>
        <dbReference type="EMBL" id="MDE4908929.1"/>
    </source>
</evidence>
<dbReference type="GO" id="GO:0016829">
    <property type="term" value="F:lyase activity"/>
    <property type="evidence" value="ECO:0007669"/>
    <property type="project" value="UniProtKB-KW"/>
</dbReference>
<feature type="domain" description="Radical SAM core" evidence="11">
    <location>
        <begin position="37"/>
        <end position="306"/>
    </location>
</feature>
<keyword evidence="5" id="KW-0949">S-adenosyl-L-methionine</keyword>
<keyword evidence="13" id="KW-1185">Reference proteome</keyword>
<dbReference type="SFLD" id="SFLDS00029">
    <property type="entry name" value="Radical_SAM"/>
    <property type="match status" value="1"/>
</dbReference>
<dbReference type="InterPro" id="IPR000385">
    <property type="entry name" value="MoaA_NifB_PqqE_Fe-S-bd_CS"/>
</dbReference>
<name>A0A9Q4KUD0_9EURY</name>
<evidence type="ECO:0000256" key="8">
    <source>
        <dbReference type="ARBA" id="ARBA00023014"/>
    </source>
</evidence>
<evidence type="ECO:0000256" key="5">
    <source>
        <dbReference type="ARBA" id="ARBA00022691"/>
    </source>
</evidence>
<dbReference type="CDD" id="cd01335">
    <property type="entry name" value="Radical_SAM"/>
    <property type="match status" value="1"/>
</dbReference>
<evidence type="ECO:0000256" key="4">
    <source>
        <dbReference type="ARBA" id="ARBA00022485"/>
    </source>
</evidence>
<dbReference type="Pfam" id="PF04055">
    <property type="entry name" value="Radical_SAM"/>
    <property type="match status" value="1"/>
</dbReference>
<keyword evidence="4" id="KW-0004">4Fe-4S</keyword>
<reference evidence="12" key="1">
    <citation type="submission" date="2022-01" db="EMBL/GenBank/DDBJ databases">
        <title>Draft genome of Methanogenium marinum DSM 15558.</title>
        <authorList>
            <person name="Chen S.-C."/>
            <person name="You Y.-T."/>
        </authorList>
    </citation>
    <scope>NUCLEOTIDE SEQUENCE</scope>
    <source>
        <strain evidence="12">DSM 15558</strain>
    </source>
</reference>
<comment type="similarity">
    <text evidence="3">Belongs to the radical SAM superfamily. NifB family.</text>
</comment>
<dbReference type="RefSeq" id="WP_274925540.1">
    <property type="nucleotide sequence ID" value="NZ_JAKELO010000002.1"/>
</dbReference>
<dbReference type="PROSITE" id="PS01305">
    <property type="entry name" value="MOAA_NIFB_PQQE"/>
    <property type="match status" value="1"/>
</dbReference>
<protein>
    <submittedName>
        <fullName evidence="12">Radical SAM protein</fullName>
    </submittedName>
</protein>
<dbReference type="EMBL" id="JAKELO010000002">
    <property type="protein sequence ID" value="MDE4908929.1"/>
    <property type="molecule type" value="Genomic_DNA"/>
</dbReference>
<evidence type="ECO:0000256" key="6">
    <source>
        <dbReference type="ARBA" id="ARBA00022723"/>
    </source>
</evidence>
<comment type="cofactor">
    <cofactor evidence="1">
        <name>[4Fe-4S] cluster</name>
        <dbReference type="ChEBI" id="CHEBI:49883"/>
    </cofactor>
</comment>
<dbReference type="PANTHER" id="PTHR43787">
    <property type="entry name" value="FEMO COFACTOR BIOSYNTHESIS PROTEIN NIFB-RELATED"/>
    <property type="match status" value="1"/>
</dbReference>
<evidence type="ECO:0000256" key="10">
    <source>
        <dbReference type="ARBA" id="ARBA00023239"/>
    </source>
</evidence>
<evidence type="ECO:0000256" key="3">
    <source>
        <dbReference type="ARBA" id="ARBA00006804"/>
    </source>
</evidence>
<dbReference type="InterPro" id="IPR007197">
    <property type="entry name" value="rSAM"/>
</dbReference>
<accession>A0A9Q4KUD0</accession>
<dbReference type="GO" id="GO:0046872">
    <property type="term" value="F:metal ion binding"/>
    <property type="evidence" value="ECO:0007669"/>
    <property type="project" value="UniProtKB-KW"/>
</dbReference>
<dbReference type="InterPro" id="IPR058240">
    <property type="entry name" value="rSAM_sf"/>
</dbReference>
<evidence type="ECO:0000259" key="11">
    <source>
        <dbReference type="PROSITE" id="PS51918"/>
    </source>
</evidence>
<proteinExistence type="inferred from homology"/>
<evidence type="ECO:0000313" key="13">
    <source>
        <dbReference type="Proteomes" id="UP001143747"/>
    </source>
</evidence>
<evidence type="ECO:0000256" key="2">
    <source>
        <dbReference type="ARBA" id="ARBA00005155"/>
    </source>
</evidence>
<gene>
    <name evidence="12" type="ORF">L0665_09955</name>
</gene>
<dbReference type="AlphaFoldDB" id="A0A9Q4KUD0"/>
<dbReference type="GO" id="GO:0051539">
    <property type="term" value="F:4 iron, 4 sulfur cluster binding"/>
    <property type="evidence" value="ECO:0007669"/>
    <property type="project" value="UniProtKB-KW"/>
</dbReference>
<dbReference type="PANTHER" id="PTHR43787:SF13">
    <property type="entry name" value="FEMO COFACTOR BIOSYNTHESIS PROTEIN NIFB"/>
    <property type="match status" value="1"/>
</dbReference>
<evidence type="ECO:0000256" key="1">
    <source>
        <dbReference type="ARBA" id="ARBA00001966"/>
    </source>
</evidence>
<comment type="pathway">
    <text evidence="2">Cofactor biosynthesis; Fe-Mo cofactor biosynthesis.</text>
</comment>
<keyword evidence="10" id="KW-0456">Lyase</keyword>
<dbReference type="InterPro" id="IPR013785">
    <property type="entry name" value="Aldolase_TIM"/>
</dbReference>
<dbReference type="Gene3D" id="3.20.20.70">
    <property type="entry name" value="Aldolase class I"/>
    <property type="match status" value="1"/>
</dbReference>
<dbReference type="PROSITE" id="PS51918">
    <property type="entry name" value="RADICAL_SAM"/>
    <property type="match status" value="1"/>
</dbReference>
<dbReference type="SUPFAM" id="SSF102114">
    <property type="entry name" value="Radical SAM enzymes"/>
    <property type="match status" value="1"/>
</dbReference>